<evidence type="ECO:0000256" key="2">
    <source>
        <dbReference type="ARBA" id="ARBA00012417"/>
    </source>
</evidence>
<comment type="catalytic activity">
    <reaction evidence="8">
        <text>DNA(n) + a 2'-deoxyribonucleoside 5'-triphosphate = DNA(n+1) + diphosphate</text>
        <dbReference type="Rhea" id="RHEA:22508"/>
        <dbReference type="Rhea" id="RHEA-COMP:17339"/>
        <dbReference type="Rhea" id="RHEA-COMP:17340"/>
        <dbReference type="ChEBI" id="CHEBI:33019"/>
        <dbReference type="ChEBI" id="CHEBI:61560"/>
        <dbReference type="ChEBI" id="CHEBI:173112"/>
        <dbReference type="EC" id="2.7.7.7"/>
    </reaction>
</comment>
<keyword evidence="5" id="KW-0235">DNA replication</keyword>
<gene>
    <name evidence="10" type="ORF">GCU69_13080</name>
</gene>
<dbReference type="InterPro" id="IPR002298">
    <property type="entry name" value="DNA_polymerase_A"/>
</dbReference>
<accession>A0ABQ7FI06</accession>
<comment type="similarity">
    <text evidence="1">Belongs to the DNA polymerase type-A family.</text>
</comment>
<dbReference type="Gene3D" id="1.10.150.20">
    <property type="entry name" value="5' to 3' exonuclease, C-terminal subdomain"/>
    <property type="match status" value="1"/>
</dbReference>
<evidence type="ECO:0000256" key="4">
    <source>
        <dbReference type="ARBA" id="ARBA00022695"/>
    </source>
</evidence>
<evidence type="ECO:0000313" key="10">
    <source>
        <dbReference type="EMBL" id="KAF4408626.1"/>
    </source>
</evidence>
<dbReference type="PANTHER" id="PTHR10133">
    <property type="entry name" value="DNA POLYMERASE I"/>
    <property type="match status" value="1"/>
</dbReference>
<protein>
    <recommendedName>
        <fullName evidence="2">DNA-directed DNA polymerase</fullName>
        <ecNumber evidence="2">2.7.7.7</ecNumber>
    </recommendedName>
</protein>
<dbReference type="Pfam" id="PF00476">
    <property type="entry name" value="DNA_pol_A"/>
    <property type="match status" value="1"/>
</dbReference>
<dbReference type="InterPro" id="IPR043502">
    <property type="entry name" value="DNA/RNA_pol_sf"/>
</dbReference>
<sequence>MREYRGSLGGVPWAGWLCERPEDLRPFMEWVRRQRGRVAFDTEGRGLKIFTRPDYLRLCQFGTETEAWVVPVELGPAFRQAAADALRILPSLVGHNVLMHDGLAVDRHLSIPLEEFCPKTEDTMITAKQIDPREAHAGGIGSGLKAQSAKFIDPAAPDTQEGLTAVFKGLKVGHTKKNPVGWDLIPWDHPIYVVYSMLDVILGSRLITAHEREMRRLGVRQALIPYEHNKSRQCAIMARAGMIVDPDWTAELGGQLEEEQAKYGEIAARYGVENVNSNNQIIEALRGMGEVWSEKTDTGKPSVAKDVLLPMADLDRDWEPIGARKSNPLANAILRAQRAGKWNTGYVDQFLGDVDADGRIHPNINTLEARTGRMSVTGPALQTLPSGDWTIRRCLLAEPGHVMVSIDFSAIELRVLAGMADVSRMKTAIAAGEDLHDFTARLVFGPGFTKAQRKIAKVVGLGKVYGSGAETASKQTGAPIAQIRETMAAYDRAYPEIRQASNRWQREARWDGYVTRSATGRRLPLDRSRAYAVVNYKVQSTARDVLGQAMDNCEAAGLLPYMRLPVHDEILASVPRGDAREIAAEFKRCMTMNLFGVPIDAEPEIGGRSWGSLYMKTKKGKPDRGLLAQSDPLFRERPELIAELMGAS</sequence>
<dbReference type="Gene3D" id="3.30.420.10">
    <property type="entry name" value="Ribonuclease H-like superfamily/Ribonuclease H"/>
    <property type="match status" value="1"/>
</dbReference>
<name>A0ABQ7FI06_9ACTN</name>
<dbReference type="InterPro" id="IPR001098">
    <property type="entry name" value="DNA-dir_DNA_pol_A_palm_dom"/>
</dbReference>
<keyword evidence="6" id="KW-0239">DNA-directed DNA polymerase</keyword>
<feature type="domain" description="DNA-directed DNA polymerase family A palm" evidence="9">
    <location>
        <begin position="388"/>
        <end position="578"/>
    </location>
</feature>
<reference evidence="10 11" key="1">
    <citation type="submission" date="2019-10" db="EMBL/GenBank/DDBJ databases">
        <title>Streptomyces tenebrisbrunneis sp.nov., an endogenous actinomycete isolated from of Lycium ruthenicum.</title>
        <authorList>
            <person name="Ma L."/>
        </authorList>
    </citation>
    <scope>NUCLEOTIDE SEQUENCE [LARGE SCALE GENOMIC DNA]</scope>
    <source>
        <strain evidence="10 11">TRM 66187</strain>
    </source>
</reference>
<dbReference type="EC" id="2.7.7.7" evidence="2"/>
<keyword evidence="3" id="KW-0808">Transferase</keyword>
<evidence type="ECO:0000256" key="5">
    <source>
        <dbReference type="ARBA" id="ARBA00022705"/>
    </source>
</evidence>
<keyword evidence="11" id="KW-1185">Reference proteome</keyword>
<comment type="caution">
    <text evidence="10">The sequence shown here is derived from an EMBL/GenBank/DDBJ whole genome shotgun (WGS) entry which is preliminary data.</text>
</comment>
<dbReference type="RefSeq" id="WP_156206109.1">
    <property type="nucleotide sequence ID" value="NZ_WHPN01000268.1"/>
</dbReference>
<evidence type="ECO:0000313" key="11">
    <source>
        <dbReference type="Proteomes" id="UP000621266"/>
    </source>
</evidence>
<evidence type="ECO:0000256" key="3">
    <source>
        <dbReference type="ARBA" id="ARBA00022679"/>
    </source>
</evidence>
<dbReference type="PROSITE" id="PS00447">
    <property type="entry name" value="DNA_POLYMERASE_A"/>
    <property type="match status" value="1"/>
</dbReference>
<dbReference type="EMBL" id="WHPN01000268">
    <property type="protein sequence ID" value="KAF4408626.1"/>
    <property type="molecule type" value="Genomic_DNA"/>
</dbReference>
<dbReference type="InterPro" id="IPR036397">
    <property type="entry name" value="RNaseH_sf"/>
</dbReference>
<dbReference type="Proteomes" id="UP000621266">
    <property type="component" value="Unassembled WGS sequence"/>
</dbReference>
<evidence type="ECO:0000256" key="6">
    <source>
        <dbReference type="ARBA" id="ARBA00022932"/>
    </source>
</evidence>
<dbReference type="SMART" id="SM00482">
    <property type="entry name" value="POLAc"/>
    <property type="match status" value="1"/>
</dbReference>
<evidence type="ECO:0000256" key="7">
    <source>
        <dbReference type="ARBA" id="ARBA00023125"/>
    </source>
</evidence>
<dbReference type="InterPro" id="IPR019760">
    <property type="entry name" value="DNA-dir_DNA_pol_A_CS"/>
</dbReference>
<evidence type="ECO:0000256" key="1">
    <source>
        <dbReference type="ARBA" id="ARBA00007705"/>
    </source>
</evidence>
<keyword evidence="4" id="KW-0548">Nucleotidyltransferase</keyword>
<dbReference type="SUPFAM" id="SSF56672">
    <property type="entry name" value="DNA/RNA polymerases"/>
    <property type="match status" value="1"/>
</dbReference>
<dbReference type="PRINTS" id="PR00868">
    <property type="entry name" value="DNAPOLI"/>
</dbReference>
<dbReference type="Gene3D" id="1.20.1060.10">
    <property type="entry name" value="Taq DNA Polymerase, Chain T, domain 4"/>
    <property type="match status" value="1"/>
</dbReference>
<proteinExistence type="inferred from homology"/>
<evidence type="ECO:0000259" key="9">
    <source>
        <dbReference type="SMART" id="SM00482"/>
    </source>
</evidence>
<dbReference type="InterPro" id="IPR012337">
    <property type="entry name" value="RNaseH-like_sf"/>
</dbReference>
<dbReference type="SUPFAM" id="SSF53098">
    <property type="entry name" value="Ribonuclease H-like"/>
    <property type="match status" value="1"/>
</dbReference>
<organism evidence="10 11">
    <name type="scientific">Streptomyces lycii</name>
    <dbReference type="NCBI Taxonomy" id="2654337"/>
    <lineage>
        <taxon>Bacteria</taxon>
        <taxon>Bacillati</taxon>
        <taxon>Actinomycetota</taxon>
        <taxon>Actinomycetes</taxon>
        <taxon>Kitasatosporales</taxon>
        <taxon>Streptomycetaceae</taxon>
        <taxon>Streptomyces</taxon>
    </lineage>
</organism>
<dbReference type="PANTHER" id="PTHR10133:SF27">
    <property type="entry name" value="DNA POLYMERASE NU"/>
    <property type="match status" value="1"/>
</dbReference>
<evidence type="ECO:0000256" key="8">
    <source>
        <dbReference type="ARBA" id="ARBA00049244"/>
    </source>
</evidence>
<keyword evidence="7" id="KW-0238">DNA-binding</keyword>
<dbReference type="Gene3D" id="3.30.70.370">
    <property type="match status" value="1"/>
</dbReference>